<sequence>MLGAIFPRNSFFVATIFAGAFAFESFFDTAVTAWYKNHNKGKLWHDVRPRFLEGGDEDEDEDDE</sequence>
<evidence type="ECO:0000313" key="2">
    <source>
        <dbReference type="Proteomes" id="UP001152531"/>
    </source>
</evidence>
<reference evidence="1" key="1">
    <citation type="submission" date="2022-06" db="EMBL/GenBank/DDBJ databases">
        <authorList>
            <person name="Legras J.-L."/>
            <person name="Devillers H."/>
            <person name="Grondin C."/>
        </authorList>
    </citation>
    <scope>NUCLEOTIDE SEQUENCE</scope>
    <source>
        <strain evidence="1">CLIB 1444</strain>
    </source>
</reference>
<organism evidence="1 2">
    <name type="scientific">[Candida] jaroonii</name>
    <dbReference type="NCBI Taxonomy" id="467808"/>
    <lineage>
        <taxon>Eukaryota</taxon>
        <taxon>Fungi</taxon>
        <taxon>Dikarya</taxon>
        <taxon>Ascomycota</taxon>
        <taxon>Saccharomycotina</taxon>
        <taxon>Pichiomycetes</taxon>
        <taxon>Debaryomycetaceae</taxon>
        <taxon>Yamadazyma</taxon>
    </lineage>
</organism>
<dbReference type="EMBL" id="CALSDN010000009">
    <property type="protein sequence ID" value="CAH6722381.1"/>
    <property type="molecule type" value="Genomic_DNA"/>
</dbReference>
<evidence type="ECO:0000313" key="1">
    <source>
        <dbReference type="EMBL" id="CAH6722381.1"/>
    </source>
</evidence>
<proteinExistence type="predicted"/>
<protein>
    <submittedName>
        <fullName evidence="1">Cytochrome b-c1 complex subunit 9, mitochondrial</fullName>
    </submittedName>
</protein>
<name>A0ACA9YC94_9ASCO</name>
<gene>
    <name evidence="1" type="ORF">CLIB1444_09S02300</name>
</gene>
<accession>A0ACA9YC94</accession>
<dbReference type="Proteomes" id="UP001152531">
    <property type="component" value="Unassembled WGS sequence"/>
</dbReference>
<keyword evidence="2" id="KW-1185">Reference proteome</keyword>
<comment type="caution">
    <text evidence="1">The sequence shown here is derived from an EMBL/GenBank/DDBJ whole genome shotgun (WGS) entry which is preliminary data.</text>
</comment>